<evidence type="ECO:0000313" key="1">
    <source>
        <dbReference type="EMBL" id="DAF49355.1"/>
    </source>
</evidence>
<proteinExistence type="predicted"/>
<protein>
    <submittedName>
        <fullName evidence="1">F5 domain of Myelin transcription-finger, Myt1, Developmental protein, Differentiation</fullName>
    </submittedName>
</protein>
<accession>A0A8S5SEW0</accession>
<sequence>MYDVQSDVPVMKICEYCFAVLNEDGTCPTEGCIHDEMEELLKDDEGIVE</sequence>
<organism evidence="1">
    <name type="scientific">Siphoviridae sp. ct3q24</name>
    <dbReference type="NCBI Taxonomy" id="2827772"/>
    <lineage>
        <taxon>Viruses</taxon>
        <taxon>Duplodnaviria</taxon>
        <taxon>Heunggongvirae</taxon>
        <taxon>Uroviricota</taxon>
        <taxon>Caudoviricetes</taxon>
    </lineage>
</organism>
<name>A0A8S5SEW0_9CAUD</name>
<dbReference type="EMBL" id="BK032580">
    <property type="protein sequence ID" value="DAF49355.1"/>
    <property type="molecule type" value="Genomic_DNA"/>
</dbReference>
<reference evidence="1" key="1">
    <citation type="journal article" date="2021" name="Proc. Natl. Acad. Sci. U.S.A.">
        <title>A Catalog of Tens of Thousands of Viruses from Human Metagenomes Reveals Hidden Associations with Chronic Diseases.</title>
        <authorList>
            <person name="Tisza M.J."/>
            <person name="Buck C.B."/>
        </authorList>
    </citation>
    <scope>NUCLEOTIDE SEQUENCE</scope>
    <source>
        <strain evidence="1">Ct3q24</strain>
    </source>
</reference>